<keyword evidence="22" id="KW-1185">Reference proteome</keyword>
<evidence type="ECO:0000313" key="22">
    <source>
        <dbReference type="Proteomes" id="UP000215127"/>
    </source>
</evidence>
<evidence type="ECO:0000259" key="20">
    <source>
        <dbReference type="PROSITE" id="PS50850"/>
    </source>
</evidence>
<evidence type="ECO:0000256" key="8">
    <source>
        <dbReference type="ARBA" id="ARBA00044898"/>
    </source>
</evidence>
<evidence type="ECO:0000256" key="19">
    <source>
        <dbReference type="SAM" id="Phobius"/>
    </source>
</evidence>
<dbReference type="GO" id="GO:0016020">
    <property type="term" value="C:membrane"/>
    <property type="evidence" value="ECO:0007669"/>
    <property type="project" value="UniProtKB-SubCell"/>
</dbReference>
<comment type="catalytic activity">
    <reaction evidence="10">
        <text>L-lysyl-L-lysine(out) = L-lysyl-L-lysine(in)</text>
        <dbReference type="Rhea" id="RHEA:79403"/>
        <dbReference type="ChEBI" id="CHEBI:229956"/>
    </reaction>
</comment>
<feature type="transmembrane region" description="Helical" evidence="19">
    <location>
        <begin position="507"/>
        <end position="528"/>
    </location>
</feature>
<reference evidence="21 22" key="1">
    <citation type="submission" date="2016-06" db="EMBL/GenBank/DDBJ databases">
        <authorList>
            <person name="Kjaerup R.B."/>
            <person name="Dalgaard T.S."/>
            <person name="Juul-Madsen H.R."/>
        </authorList>
    </citation>
    <scope>NUCLEOTIDE SEQUENCE [LARGE SCALE GENOMIC DNA]</scope>
</reference>
<comment type="catalytic activity">
    <reaction evidence="2">
        <text>L-lysyl-L-alanine(out) = L-lysyl-L-alanine(in)</text>
        <dbReference type="Rhea" id="RHEA:79399"/>
        <dbReference type="ChEBI" id="CHEBI:229954"/>
    </reaction>
</comment>
<feature type="transmembrane region" description="Helical" evidence="19">
    <location>
        <begin position="318"/>
        <end position="339"/>
    </location>
</feature>
<proteinExistence type="predicted"/>
<feature type="transmembrane region" description="Helical" evidence="19">
    <location>
        <begin position="441"/>
        <end position="466"/>
    </location>
</feature>
<evidence type="ECO:0000313" key="21">
    <source>
        <dbReference type="EMBL" id="SMQ50636.1"/>
    </source>
</evidence>
<evidence type="ECO:0000256" key="11">
    <source>
        <dbReference type="ARBA" id="ARBA00044903"/>
    </source>
</evidence>
<protein>
    <recommendedName>
        <fullName evidence="15">Lysosomal dipeptide transporter MFSD1</fullName>
    </recommendedName>
    <alternativeName>
        <fullName evidence="16">Major facilitator superfamily domain-containing protein 1</fullName>
    </alternativeName>
</protein>
<evidence type="ECO:0000256" key="6">
    <source>
        <dbReference type="ARBA" id="ARBA00044891"/>
    </source>
</evidence>
<comment type="subcellular location">
    <subcellularLocation>
        <location evidence="1">Membrane</location>
        <topology evidence="1">Multi-pass membrane protein</topology>
    </subcellularLocation>
</comment>
<comment type="catalytic activity">
    <reaction evidence="3">
        <text>L-histidyl-glycine(out) = L-histidyl-glycine(in)</text>
        <dbReference type="Rhea" id="RHEA:79395"/>
        <dbReference type="ChEBI" id="CHEBI:229957"/>
    </reaction>
</comment>
<keyword evidence="19" id="KW-1133">Transmembrane helix</keyword>
<sequence>MATEKPFSSTDDAVVKTEPIVDIPKRPASIEALQVSDDNGSTSSEAGPAVHVPRRIKITAVLIVALIGFGSHWSSGVLGAMKSTLKKELHINNTQYALLEASQDFMVTALILFTGILTDRIGGAGAMVWGNVIYSLGSIIIAAATTVRSYKLMIGGIVIQSFGDIATQVAQYRVFSSWFAPSNGFAATLGFELGMGKLGGFVGKASANPIAKRTGNFAWVYWTAVMMNLFTNAATILFWKFRKYTEKHYPDGLRDPSTGEILKENSKKFEFKKVLELPWAFWTILSFSLFQTSTAAVFNANATELAEKRFKVSAIKAGWYTSLSQYLGFFLVPLLGVFIDLFGNRITVMAFCGTGMFISMVLAAFGPSISGTAASLGVYAVAVSLGPTVIIDAIRTSIWHQDTFGAAYSIKILINNSMNIIVRVVTGVIQDRDNDSYDRVVYVYVVQAAGAVVVAALLLIGSWMRVDLKRLQWTKKERLRKGEVINELRKDYEEGLSKEKHRLFGKVMFSGLFVFMLGGWCAFFWGVATGNNQ</sequence>
<feature type="transmembrane region" description="Helical" evidence="19">
    <location>
        <begin position="277"/>
        <end position="298"/>
    </location>
</feature>
<evidence type="ECO:0000256" key="5">
    <source>
        <dbReference type="ARBA" id="ARBA00044884"/>
    </source>
</evidence>
<feature type="transmembrane region" description="Helical" evidence="19">
    <location>
        <begin position="124"/>
        <end position="144"/>
    </location>
</feature>
<dbReference type="InterPro" id="IPR020846">
    <property type="entry name" value="MFS_dom"/>
</dbReference>
<feature type="transmembrane region" description="Helical" evidence="19">
    <location>
        <begin position="372"/>
        <end position="394"/>
    </location>
</feature>
<dbReference type="Gene3D" id="1.20.1250.20">
    <property type="entry name" value="MFS general substrate transporter like domains"/>
    <property type="match status" value="2"/>
</dbReference>
<dbReference type="Pfam" id="PF07690">
    <property type="entry name" value="MFS_1"/>
    <property type="match status" value="1"/>
</dbReference>
<comment type="catalytic activity">
    <reaction evidence="8">
        <text>L-aspartyl-L-lysine(out) = L-aspartyl-L-lysine(in)</text>
        <dbReference type="Rhea" id="RHEA:79411"/>
        <dbReference type="ChEBI" id="CHEBI:229953"/>
    </reaction>
</comment>
<evidence type="ECO:0000256" key="13">
    <source>
        <dbReference type="ARBA" id="ARBA00044919"/>
    </source>
</evidence>
<comment type="catalytic activity">
    <reaction evidence="11">
        <text>L-arginyl-glycine(out) = L-arginyl-glycine(in)</text>
        <dbReference type="Rhea" id="RHEA:79391"/>
        <dbReference type="ChEBI" id="CHEBI:229955"/>
    </reaction>
</comment>
<feature type="transmembrane region" description="Helical" evidence="19">
    <location>
        <begin position="346"/>
        <end position="366"/>
    </location>
</feature>
<evidence type="ECO:0000256" key="15">
    <source>
        <dbReference type="ARBA" id="ARBA00044985"/>
    </source>
</evidence>
<comment type="catalytic activity">
    <reaction evidence="7">
        <text>L-alpha-aminoacyl-L-lysine(out) = L-alpha-aminoacyl-L-lysine(in)</text>
        <dbReference type="Rhea" id="RHEA:79383"/>
        <dbReference type="ChEBI" id="CHEBI:229966"/>
    </reaction>
</comment>
<comment type="catalytic activity">
    <reaction evidence="6">
        <text>L-lysyl-L-alpha-amino acid(out) = L-lysyl-L-alpha-amino acid(in)</text>
        <dbReference type="Rhea" id="RHEA:79387"/>
        <dbReference type="ChEBI" id="CHEBI:229965"/>
    </reaction>
</comment>
<evidence type="ECO:0000256" key="17">
    <source>
        <dbReference type="ARBA" id="ARBA00045709"/>
    </source>
</evidence>
<comment type="subunit">
    <text evidence="18">Homodimer. Interacts with lysosomal protein GLMP (via lumenal domain); the interaction starts while both proteins are still in the endoplasmic reticulum and is required for stabilization of MFSD1 in lysosomes but has no direct effect on its targeting to lysosomes or transporter activity.</text>
</comment>
<dbReference type="GO" id="GO:0022857">
    <property type="term" value="F:transmembrane transporter activity"/>
    <property type="evidence" value="ECO:0007669"/>
    <property type="project" value="InterPro"/>
</dbReference>
<feature type="domain" description="Major facilitator superfamily (MFS) profile" evidence="20">
    <location>
        <begin position="60"/>
        <end position="463"/>
    </location>
</feature>
<comment type="function">
    <text evidence="17">Lysosomal dipeptide uniporter that selectively exports lysine, arginine or histidine-containing dipeptides with a net positive charge from the lysosome lumen into the cytosol. Could play a role in a specific type of protein O-glycosylation indirectly regulating macrophages migration and tissue invasion. Also essential for liver homeostasis.</text>
</comment>
<gene>
    <name evidence="21" type="ORF">ZT3D7_G5789</name>
</gene>
<comment type="catalytic activity">
    <reaction evidence="14">
        <text>L-lysyl-glycine(out) = L-lysyl-glycine(in)</text>
        <dbReference type="Rhea" id="RHEA:79407"/>
        <dbReference type="ChEBI" id="CHEBI:191202"/>
    </reaction>
</comment>
<dbReference type="InterPro" id="IPR036259">
    <property type="entry name" value="MFS_trans_sf"/>
</dbReference>
<comment type="catalytic activity">
    <reaction evidence="13">
        <text>L-alanyl-L-lysine(out) = L-alanyl-L-lysine(in)</text>
        <dbReference type="Rhea" id="RHEA:79415"/>
        <dbReference type="ChEBI" id="CHEBI:192470"/>
    </reaction>
</comment>
<evidence type="ECO:0000256" key="1">
    <source>
        <dbReference type="ARBA" id="ARBA00004141"/>
    </source>
</evidence>
<comment type="catalytic activity">
    <reaction evidence="9">
        <text>L-arginyl-L-alpha-amino acid(out) = L-arginyl-L-alpha-amino acid(in)</text>
        <dbReference type="Rhea" id="RHEA:79371"/>
        <dbReference type="ChEBI" id="CHEBI:84315"/>
    </reaction>
</comment>
<dbReference type="Proteomes" id="UP000215127">
    <property type="component" value="Chromosome 5"/>
</dbReference>
<keyword evidence="19" id="KW-0812">Transmembrane</keyword>
<accession>A0A1X7RT84</accession>
<evidence type="ECO:0000256" key="10">
    <source>
        <dbReference type="ARBA" id="ARBA00044900"/>
    </source>
</evidence>
<dbReference type="EMBL" id="LT853696">
    <property type="protein sequence ID" value="SMQ50636.1"/>
    <property type="molecule type" value="Genomic_DNA"/>
</dbReference>
<evidence type="ECO:0000256" key="12">
    <source>
        <dbReference type="ARBA" id="ARBA00044912"/>
    </source>
</evidence>
<evidence type="ECO:0000256" key="7">
    <source>
        <dbReference type="ARBA" id="ARBA00044893"/>
    </source>
</evidence>
<comment type="catalytic activity">
    <reaction evidence="5">
        <text>L-alpha-aminoacyl-L-histidine(out) = L-alpha-aminoacyl-L-histidine(in)</text>
        <dbReference type="Rhea" id="RHEA:79375"/>
        <dbReference type="ChEBI" id="CHEBI:229967"/>
    </reaction>
</comment>
<name>A0A1X7RT84_ZYMT9</name>
<dbReference type="InterPro" id="IPR011701">
    <property type="entry name" value="MFS"/>
</dbReference>
<feature type="transmembrane region" description="Helical" evidence="19">
    <location>
        <begin position="96"/>
        <end position="117"/>
    </location>
</feature>
<evidence type="ECO:0000256" key="9">
    <source>
        <dbReference type="ARBA" id="ARBA00044899"/>
    </source>
</evidence>
<comment type="catalytic activity">
    <reaction evidence="12">
        <text>L-histidyl-L-alpha-amino acid(out) = L-histidyl-L-alpha-amino acid(in)</text>
        <dbReference type="Rhea" id="RHEA:79379"/>
        <dbReference type="ChEBI" id="CHEBI:229964"/>
    </reaction>
</comment>
<feature type="transmembrane region" description="Helical" evidence="19">
    <location>
        <begin position="58"/>
        <end position="76"/>
    </location>
</feature>
<evidence type="ECO:0000256" key="2">
    <source>
        <dbReference type="ARBA" id="ARBA00044876"/>
    </source>
</evidence>
<evidence type="ECO:0000256" key="14">
    <source>
        <dbReference type="ARBA" id="ARBA00044924"/>
    </source>
</evidence>
<dbReference type="SUPFAM" id="SSF103473">
    <property type="entry name" value="MFS general substrate transporter"/>
    <property type="match status" value="1"/>
</dbReference>
<dbReference type="PANTHER" id="PTHR23512:SF12">
    <property type="entry name" value="TRANSPORTER, PUTATIVE (AFU_ORTHOLOGUE AFUA_4G00260)-RELATED"/>
    <property type="match status" value="1"/>
</dbReference>
<dbReference type="PROSITE" id="PS50850">
    <property type="entry name" value="MFS"/>
    <property type="match status" value="1"/>
</dbReference>
<dbReference type="STRING" id="1276538.A0A1X7RT84"/>
<feature type="transmembrane region" description="Helical" evidence="19">
    <location>
        <begin position="219"/>
        <end position="239"/>
    </location>
</feature>
<evidence type="ECO:0000256" key="16">
    <source>
        <dbReference type="ARBA" id="ARBA00045018"/>
    </source>
</evidence>
<evidence type="ECO:0000256" key="18">
    <source>
        <dbReference type="ARBA" id="ARBA00046376"/>
    </source>
</evidence>
<feature type="transmembrane region" description="Helical" evidence="19">
    <location>
        <begin position="406"/>
        <end position="429"/>
    </location>
</feature>
<organism evidence="21 22">
    <name type="scientific">Zymoseptoria tritici (strain ST99CH_3D7)</name>
    <dbReference type="NCBI Taxonomy" id="1276538"/>
    <lineage>
        <taxon>Eukaryota</taxon>
        <taxon>Fungi</taxon>
        <taxon>Dikarya</taxon>
        <taxon>Ascomycota</taxon>
        <taxon>Pezizomycotina</taxon>
        <taxon>Dothideomycetes</taxon>
        <taxon>Dothideomycetidae</taxon>
        <taxon>Mycosphaerellales</taxon>
        <taxon>Mycosphaerellaceae</taxon>
        <taxon>Zymoseptoria</taxon>
    </lineage>
</organism>
<keyword evidence="19" id="KW-0472">Membrane</keyword>
<evidence type="ECO:0000256" key="3">
    <source>
        <dbReference type="ARBA" id="ARBA00044878"/>
    </source>
</evidence>
<dbReference type="AlphaFoldDB" id="A0A1X7RT84"/>
<evidence type="ECO:0000256" key="4">
    <source>
        <dbReference type="ARBA" id="ARBA00044881"/>
    </source>
</evidence>
<comment type="catalytic activity">
    <reaction evidence="4">
        <text>L-alpha-aminoacyl-L-arginine(out) = L-alpha-aminoacyl-L-arginine(in)</text>
        <dbReference type="Rhea" id="RHEA:79367"/>
        <dbReference type="ChEBI" id="CHEBI:229968"/>
    </reaction>
</comment>
<dbReference type="InterPro" id="IPR052187">
    <property type="entry name" value="MFSD1"/>
</dbReference>
<dbReference type="PANTHER" id="PTHR23512">
    <property type="entry name" value="MAJOR FACILITATOR SUPERFAMILY DOMAIN-CONTAINING PROTEIN 1"/>
    <property type="match status" value="1"/>
</dbReference>